<reference evidence="1" key="1">
    <citation type="submission" date="2020-03" db="EMBL/GenBank/DDBJ databases">
        <title>The deep terrestrial virosphere.</title>
        <authorList>
            <person name="Holmfeldt K."/>
            <person name="Nilsson E."/>
            <person name="Simone D."/>
            <person name="Lopez-Fernandez M."/>
            <person name="Wu X."/>
            <person name="de Brujin I."/>
            <person name="Lundin D."/>
            <person name="Andersson A."/>
            <person name="Bertilsson S."/>
            <person name="Dopson M."/>
        </authorList>
    </citation>
    <scope>NUCLEOTIDE SEQUENCE</scope>
    <source>
        <strain evidence="1">MM415B00360</strain>
    </source>
</reference>
<name>A0A6M3J7U6_9ZZZZ</name>
<accession>A0A6M3J7U6</accession>
<gene>
    <name evidence="1" type="ORF">MM415B00360_0011</name>
</gene>
<sequence>MKTRQIKFMVIAVKWFDKVNGNTYHSVRCYRNRDGAIVVGPFQYGYGEHYQQTALTVMAEAKWLPAKYRDVNAQFHYERENNYPILWTISKGSKRDCIENGKLE</sequence>
<dbReference type="AlphaFoldDB" id="A0A6M3J7U6"/>
<organism evidence="1">
    <name type="scientific">viral metagenome</name>
    <dbReference type="NCBI Taxonomy" id="1070528"/>
    <lineage>
        <taxon>unclassified sequences</taxon>
        <taxon>metagenomes</taxon>
        <taxon>organismal metagenomes</taxon>
    </lineage>
</organism>
<proteinExistence type="predicted"/>
<dbReference type="EMBL" id="MT141550">
    <property type="protein sequence ID" value="QJA66149.1"/>
    <property type="molecule type" value="Genomic_DNA"/>
</dbReference>
<protein>
    <submittedName>
        <fullName evidence="1">Uncharacterized protein</fullName>
    </submittedName>
</protein>
<evidence type="ECO:0000313" key="1">
    <source>
        <dbReference type="EMBL" id="QJA66149.1"/>
    </source>
</evidence>